<keyword evidence="3" id="KW-1185">Reference proteome</keyword>
<dbReference type="AlphaFoldDB" id="A0A917L5Z8"/>
<evidence type="ECO:0000256" key="1">
    <source>
        <dbReference type="SAM" id="MobiDB-lite"/>
    </source>
</evidence>
<organism evidence="2 3">
    <name type="scientific">Neoroseomonas lacus</name>
    <dbReference type="NCBI Taxonomy" id="287609"/>
    <lineage>
        <taxon>Bacteria</taxon>
        <taxon>Pseudomonadati</taxon>
        <taxon>Pseudomonadota</taxon>
        <taxon>Alphaproteobacteria</taxon>
        <taxon>Acetobacterales</taxon>
        <taxon>Acetobacteraceae</taxon>
        <taxon>Neoroseomonas</taxon>
    </lineage>
</organism>
<dbReference type="EMBL" id="BMKW01000029">
    <property type="protein sequence ID" value="GGJ43804.1"/>
    <property type="molecule type" value="Genomic_DNA"/>
</dbReference>
<evidence type="ECO:0000313" key="3">
    <source>
        <dbReference type="Proteomes" id="UP000661507"/>
    </source>
</evidence>
<comment type="caution">
    <text evidence="2">The sequence shown here is derived from an EMBL/GenBank/DDBJ whole genome shotgun (WGS) entry which is preliminary data.</text>
</comment>
<dbReference type="Proteomes" id="UP000661507">
    <property type="component" value="Unassembled WGS sequence"/>
</dbReference>
<gene>
    <name evidence="2" type="ORF">GCM10011320_59150</name>
</gene>
<evidence type="ECO:0000313" key="2">
    <source>
        <dbReference type="EMBL" id="GGJ43804.1"/>
    </source>
</evidence>
<protein>
    <submittedName>
        <fullName evidence="2">Uncharacterized protein</fullName>
    </submittedName>
</protein>
<reference evidence="2" key="1">
    <citation type="journal article" date="2014" name="Int. J. Syst. Evol. Microbiol.">
        <title>Complete genome sequence of Corynebacterium casei LMG S-19264T (=DSM 44701T), isolated from a smear-ripened cheese.</title>
        <authorList>
            <consortium name="US DOE Joint Genome Institute (JGI-PGF)"/>
            <person name="Walter F."/>
            <person name="Albersmeier A."/>
            <person name="Kalinowski J."/>
            <person name="Ruckert C."/>
        </authorList>
    </citation>
    <scope>NUCLEOTIDE SEQUENCE</scope>
    <source>
        <strain evidence="2">CGMCC 1.3617</strain>
    </source>
</reference>
<sequence length="108" mass="11406">MGNKAARSDRGGQGSKRSSNDAGFGLDEDIAARTGALGRSGNHKVRVPGILTRTLHSSRGGGGDMISTVTDSWLPVLLRGRSWLQRPLGVFDGDRPNDLLEPAVLLPS</sequence>
<reference evidence="2" key="2">
    <citation type="submission" date="2020-09" db="EMBL/GenBank/DDBJ databases">
        <authorList>
            <person name="Sun Q."/>
            <person name="Zhou Y."/>
        </authorList>
    </citation>
    <scope>NUCLEOTIDE SEQUENCE</scope>
    <source>
        <strain evidence="2">CGMCC 1.3617</strain>
    </source>
</reference>
<accession>A0A917L5Z8</accession>
<name>A0A917L5Z8_9PROT</name>
<proteinExistence type="predicted"/>
<feature type="compositionally biased region" description="Basic and acidic residues" evidence="1">
    <location>
        <begin position="1"/>
        <end position="10"/>
    </location>
</feature>
<feature type="region of interest" description="Disordered" evidence="1">
    <location>
        <begin position="1"/>
        <end position="25"/>
    </location>
</feature>